<dbReference type="Proteomes" id="UP000177349">
    <property type="component" value="Unassembled WGS sequence"/>
</dbReference>
<evidence type="ECO:0000313" key="2">
    <source>
        <dbReference type="Proteomes" id="UP000177349"/>
    </source>
</evidence>
<name>A0A1G2BPF5_9BACT</name>
<gene>
    <name evidence="1" type="ORF">A3B31_01585</name>
</gene>
<sequence>MFFFKSELFLIKKNPVAETRVSLRGFAAFLSGFPDGGRRLLFVNLMKLPSRVAPRSAWKANVRGAMLHRGRSRRRFIGSE</sequence>
<accession>A0A1G2BPF5</accession>
<protein>
    <submittedName>
        <fullName evidence="1">Uncharacterized protein</fullName>
    </submittedName>
</protein>
<comment type="caution">
    <text evidence="1">The sequence shown here is derived from an EMBL/GenBank/DDBJ whole genome shotgun (WGS) entry which is preliminary data.</text>
</comment>
<reference evidence="1 2" key="1">
    <citation type="journal article" date="2016" name="Nat. Commun.">
        <title>Thousands of microbial genomes shed light on interconnected biogeochemical processes in an aquifer system.</title>
        <authorList>
            <person name="Anantharaman K."/>
            <person name="Brown C.T."/>
            <person name="Hug L.A."/>
            <person name="Sharon I."/>
            <person name="Castelle C.J."/>
            <person name="Probst A.J."/>
            <person name="Thomas B.C."/>
            <person name="Singh A."/>
            <person name="Wilkins M.J."/>
            <person name="Karaoz U."/>
            <person name="Brodie E.L."/>
            <person name="Williams K.H."/>
            <person name="Hubbard S.S."/>
            <person name="Banfield J.F."/>
        </authorList>
    </citation>
    <scope>NUCLEOTIDE SEQUENCE [LARGE SCALE GENOMIC DNA]</scope>
</reference>
<proteinExistence type="predicted"/>
<dbReference type="AlphaFoldDB" id="A0A1G2BPF5"/>
<dbReference type="EMBL" id="MHKN01000051">
    <property type="protein sequence ID" value="OGY90992.1"/>
    <property type="molecule type" value="Genomic_DNA"/>
</dbReference>
<organism evidence="1 2">
    <name type="scientific">Candidatus Komeilibacteria bacterium RIFCSPLOWO2_01_FULL_53_11</name>
    <dbReference type="NCBI Taxonomy" id="1798552"/>
    <lineage>
        <taxon>Bacteria</taxon>
        <taxon>Candidatus Komeiliibacteriota</taxon>
    </lineage>
</organism>
<evidence type="ECO:0000313" key="1">
    <source>
        <dbReference type="EMBL" id="OGY90992.1"/>
    </source>
</evidence>